<evidence type="ECO:0000256" key="10">
    <source>
        <dbReference type="ARBA" id="ARBA00023180"/>
    </source>
</evidence>
<dbReference type="AlphaFoldDB" id="A0A267H8L4"/>
<feature type="domain" description="Ionotropic glutamate receptor L-glutamate and glycine-binding" evidence="22">
    <location>
        <begin position="481"/>
        <end position="550"/>
    </location>
</feature>
<dbReference type="STRING" id="282301.A0A267H8L4"/>
<evidence type="ECO:0000256" key="19">
    <source>
        <dbReference type="SAM" id="Phobius"/>
    </source>
</evidence>
<keyword evidence="13" id="KW-0407">Ion channel</keyword>
<dbReference type="FunFam" id="1.10.287.70:FF:000143">
    <property type="entry name" value="Probable glutamate receptor"/>
    <property type="match status" value="1"/>
</dbReference>
<keyword evidence="20" id="KW-0732">Signal</keyword>
<organism evidence="23 24">
    <name type="scientific">Macrostomum lignano</name>
    <dbReference type="NCBI Taxonomy" id="282301"/>
    <lineage>
        <taxon>Eukaryota</taxon>
        <taxon>Metazoa</taxon>
        <taxon>Spiralia</taxon>
        <taxon>Lophotrochozoa</taxon>
        <taxon>Platyhelminthes</taxon>
        <taxon>Rhabditophora</taxon>
        <taxon>Macrostomorpha</taxon>
        <taxon>Macrostomida</taxon>
        <taxon>Macrostomidae</taxon>
        <taxon>Macrostomum</taxon>
    </lineage>
</organism>
<name>A0A267H8L4_9PLAT</name>
<feature type="chain" id="PRO_5012718171" description="Glutamate receptor" evidence="20">
    <location>
        <begin position="31"/>
        <end position="1034"/>
    </location>
</feature>
<keyword evidence="8 19" id="KW-0472">Membrane</keyword>
<evidence type="ECO:0000313" key="23">
    <source>
        <dbReference type="EMBL" id="PAA94641.1"/>
    </source>
</evidence>
<feature type="transmembrane region" description="Helical" evidence="19">
    <location>
        <begin position="684"/>
        <end position="705"/>
    </location>
</feature>
<keyword evidence="24" id="KW-1185">Reference proteome</keyword>
<evidence type="ECO:0000256" key="17">
    <source>
        <dbReference type="PIRSR" id="PIRSR601508-3"/>
    </source>
</evidence>
<dbReference type="InterPro" id="IPR001828">
    <property type="entry name" value="ANF_lig-bd_rcpt"/>
</dbReference>
<keyword evidence="7" id="KW-0406">Ion transport</keyword>
<feature type="signal peptide" evidence="20">
    <location>
        <begin position="1"/>
        <end position="30"/>
    </location>
</feature>
<dbReference type="Pfam" id="PF01094">
    <property type="entry name" value="ANF_receptor"/>
    <property type="match status" value="1"/>
</dbReference>
<feature type="non-terminal residue" evidence="23">
    <location>
        <position position="1"/>
    </location>
</feature>
<dbReference type="SUPFAM" id="SSF53850">
    <property type="entry name" value="Periplasmic binding protein-like II"/>
    <property type="match status" value="1"/>
</dbReference>
<dbReference type="CDD" id="cd06380">
    <property type="entry name" value="PBP1_iGluR_AMPA"/>
    <property type="match status" value="1"/>
</dbReference>
<dbReference type="Pfam" id="PF10613">
    <property type="entry name" value="Lig_chan-Glu_bd"/>
    <property type="match status" value="1"/>
</dbReference>
<dbReference type="SUPFAM" id="SSF81324">
    <property type="entry name" value="Voltage-gated potassium channels"/>
    <property type="match status" value="1"/>
</dbReference>
<evidence type="ECO:0000259" key="22">
    <source>
        <dbReference type="SMART" id="SM00918"/>
    </source>
</evidence>
<keyword evidence="3" id="KW-1003">Cell membrane</keyword>
<keyword evidence="5 19" id="KW-1133">Transmembrane helix</keyword>
<evidence type="ECO:0008006" key="25">
    <source>
        <dbReference type="Google" id="ProtNLM"/>
    </source>
</evidence>
<gene>
    <name evidence="23" type="ORF">BOX15_Mlig005617g2</name>
</gene>
<evidence type="ECO:0000256" key="11">
    <source>
        <dbReference type="ARBA" id="ARBA00023257"/>
    </source>
</evidence>
<dbReference type="InterPro" id="IPR019594">
    <property type="entry name" value="Glu/Gly-bd"/>
</dbReference>
<accession>A0A267H8L4</accession>
<dbReference type="GO" id="GO:0045211">
    <property type="term" value="C:postsynaptic membrane"/>
    <property type="evidence" value="ECO:0007669"/>
    <property type="project" value="UniProtKB-SubCell"/>
</dbReference>
<dbReference type="Gene3D" id="3.40.50.2300">
    <property type="match status" value="2"/>
</dbReference>
<feature type="binding site" evidence="15">
    <location>
        <position position="566"/>
    </location>
    <ligand>
        <name>L-glutamate</name>
        <dbReference type="ChEBI" id="CHEBI:29985"/>
    </ligand>
</feature>
<sequence length="1034" mass="116009">AVREREGDMAAGCLLFALVSACCLLAGGSAVPEIPIGAIFDSNQIELKNAFFLALQMVDKSRFKLKVNYTMTNVNSSHSVQQSICHQLFPWGAFAIFGSTNAFTVDSIQNLVSMFHVPYITPGIVKAENPKSQDYVLNIRPRHGKAIIEVLEMYQWTTFAYVVNSHEGLHRFQETVRIYQRDHFYRDLNVQLIYVANTHVAYPELARLDSLLKSQSRKHVVIDLDPPEVISDFLPQIREMGMNRREYHYLATGMSVTDIDTEGLKHSGVNLTGFQLLDYKNLKVKDLKMRWEDLCIQKRLICSGPIGYPLYEIALLMDGVEVFTRALDSLLSKPDTRRQLLDSLAAMRNPANRTDCVVKDDSAPSAIASHRLRNPNVYAYHNLGSSQTYKTSHVGELLMKEMTATRFDGYSGSVAFDSNGFRSNFTIDVMELKRSRFWPVGYWHTHSGLEKLYTYANATNHTSSMKNDTTMIRVVTIETPPFVNLVVPKPGEPEPTGNDRFEGFCIEMFDMIAEQLGIKYSIHIVHDKKFGAKVSEDPVKWNGMIGELLSNQADIAVASLTISPERAEFVHFTEPFLTFGISIMIKKPKKEKPGTFSFLRPLSQEVWIYIVAGCVGVSLGLYLCARISPLEWQVELDEESPPTQKVSRNFSLLNSMWFSFAAFVNQGVDLSPKSSGARMVASVWWFFTLIMIAYYTATLAAFLTVELLKTPISNWEELAMGKNGILPGTLDAGSTKAFFTTTNMKPYKQIGEKMEEFKHQVYVNSTDEGVRKVRESKGKYAFLLESKTNEYHNNLEPCDTMMVGQPHGDKGYGIATPIGSPLREKLNDAVLRLREKQVLDQLYKKWWVEKGQCISDSGGGSLSALAVINVAGVFYILVAGLGIALLMALLEFYYIAKREVSKSRVSFAKVAMTSAREKMFGQSSRESTVPVEPQLPPSAQCYERDVQSRQLMQSPTPIPPPPPPPSSLQPQQQPQMFQPQAGYGRNSGFAPSKDDPVSQRDFTVPVHVHYNNTSNEFQTTASDGRSFLKGGNLM</sequence>
<evidence type="ECO:0000256" key="13">
    <source>
        <dbReference type="ARBA" id="ARBA00023303"/>
    </source>
</evidence>
<keyword evidence="2" id="KW-0813">Transport</keyword>
<feature type="binding site" evidence="15">
    <location>
        <position position="735"/>
    </location>
    <ligand>
        <name>L-glutamate</name>
        <dbReference type="ChEBI" id="CHEBI:29985"/>
    </ligand>
</feature>
<dbReference type="InterPro" id="IPR028082">
    <property type="entry name" value="Peripla_BP_I"/>
</dbReference>
<feature type="compositionally biased region" description="Pro residues" evidence="18">
    <location>
        <begin position="956"/>
        <end position="967"/>
    </location>
</feature>
<feature type="disulfide bond" evidence="17">
    <location>
        <begin position="798"/>
        <end position="853"/>
    </location>
</feature>
<evidence type="ECO:0000256" key="14">
    <source>
        <dbReference type="ARBA" id="ARBA00034100"/>
    </source>
</evidence>
<evidence type="ECO:0000256" key="9">
    <source>
        <dbReference type="ARBA" id="ARBA00023170"/>
    </source>
</evidence>
<evidence type="ECO:0000256" key="6">
    <source>
        <dbReference type="ARBA" id="ARBA00023018"/>
    </source>
</evidence>
<dbReference type="GO" id="GO:0038023">
    <property type="term" value="F:signaling receptor activity"/>
    <property type="evidence" value="ECO:0007669"/>
    <property type="project" value="InterPro"/>
</dbReference>
<keyword evidence="4 19" id="KW-0812">Transmembrane</keyword>
<reference evidence="23 24" key="1">
    <citation type="submission" date="2017-06" db="EMBL/GenBank/DDBJ databases">
        <title>A platform for efficient transgenesis in Macrostomum lignano, a flatworm model organism for stem cell research.</title>
        <authorList>
            <person name="Berezikov E."/>
        </authorList>
    </citation>
    <scope>NUCLEOTIDE SEQUENCE [LARGE SCALE GENOMIC DNA]</scope>
    <source>
        <strain evidence="23">DV1</strain>
        <tissue evidence="23">Whole organism</tissue>
    </source>
</reference>
<keyword evidence="10" id="KW-0325">Glycoprotein</keyword>
<evidence type="ECO:0000256" key="1">
    <source>
        <dbReference type="ARBA" id="ARBA00004651"/>
    </source>
</evidence>
<feature type="binding site" evidence="15">
    <location>
        <position position="734"/>
    </location>
    <ligand>
        <name>L-glutamate</name>
        <dbReference type="ChEBI" id="CHEBI:29985"/>
    </ligand>
</feature>
<dbReference type="Gene3D" id="3.40.190.10">
    <property type="entry name" value="Periplasmic binding protein-like II"/>
    <property type="match status" value="2"/>
</dbReference>
<dbReference type="EMBL" id="NIVC01000004">
    <property type="protein sequence ID" value="PAA94641.1"/>
    <property type="molecule type" value="Genomic_DNA"/>
</dbReference>
<keyword evidence="9" id="KW-0675">Receptor</keyword>
<dbReference type="InterPro" id="IPR001508">
    <property type="entry name" value="Iono_Glu_rcpt_met"/>
</dbReference>
<feature type="region of interest" description="Disordered" evidence="18">
    <location>
        <begin position="952"/>
        <end position="999"/>
    </location>
</feature>
<evidence type="ECO:0000256" key="20">
    <source>
        <dbReference type="SAM" id="SignalP"/>
    </source>
</evidence>
<evidence type="ECO:0000256" key="12">
    <source>
        <dbReference type="ARBA" id="ARBA00023286"/>
    </source>
</evidence>
<dbReference type="Proteomes" id="UP000215902">
    <property type="component" value="Unassembled WGS sequence"/>
</dbReference>
<keyword evidence="6" id="KW-0770">Synapse</keyword>
<keyword evidence="17" id="KW-1015">Disulfide bond</keyword>
<feature type="transmembrane region" description="Helical" evidence="19">
    <location>
        <begin position="873"/>
        <end position="896"/>
    </location>
</feature>
<proteinExistence type="predicted"/>
<feature type="domain" description="Ionotropic glutamate receptor C-terminal" evidence="21">
    <location>
        <begin position="471"/>
        <end position="849"/>
    </location>
</feature>
<dbReference type="Pfam" id="PF00060">
    <property type="entry name" value="Lig_chan"/>
    <property type="match status" value="1"/>
</dbReference>
<evidence type="ECO:0000259" key="21">
    <source>
        <dbReference type="SMART" id="SM00079"/>
    </source>
</evidence>
<feature type="transmembrane region" description="Helical" evidence="19">
    <location>
        <begin position="606"/>
        <end position="625"/>
    </location>
</feature>
<feature type="binding site" evidence="15">
    <location>
        <position position="785"/>
    </location>
    <ligand>
        <name>L-glutamate</name>
        <dbReference type="ChEBI" id="CHEBI:29985"/>
    </ligand>
</feature>
<dbReference type="GO" id="GO:0015276">
    <property type="term" value="F:ligand-gated monoatomic ion channel activity"/>
    <property type="evidence" value="ECO:0007669"/>
    <property type="project" value="InterPro"/>
</dbReference>
<feature type="site" description="Crucial to convey clamshell closure to channel opening" evidence="16">
    <location>
        <position position="712"/>
    </location>
</feature>
<comment type="caution">
    <text evidence="23">The sequence shown here is derived from an EMBL/GenBank/DDBJ whole genome shotgun (WGS) entry which is preliminary data.</text>
</comment>
<keyword evidence="12" id="KW-1071">Ligand-gated ion channel</keyword>
<evidence type="ECO:0000256" key="4">
    <source>
        <dbReference type="ARBA" id="ARBA00022692"/>
    </source>
</evidence>
<evidence type="ECO:0000256" key="5">
    <source>
        <dbReference type="ARBA" id="ARBA00022989"/>
    </source>
</evidence>
<comment type="subcellular location">
    <subcellularLocation>
        <location evidence="1">Cell membrane</location>
        <topology evidence="1">Multi-pass membrane protein</topology>
    </subcellularLocation>
    <subcellularLocation>
        <location evidence="14">Postsynaptic cell membrane</location>
    </subcellularLocation>
</comment>
<evidence type="ECO:0000313" key="24">
    <source>
        <dbReference type="Proteomes" id="UP000215902"/>
    </source>
</evidence>
<keyword evidence="11" id="KW-0628">Postsynaptic cell membrane</keyword>
<dbReference type="InterPro" id="IPR001320">
    <property type="entry name" value="Iontro_rcpt_C"/>
</dbReference>
<feature type="binding site" evidence="15">
    <location>
        <position position="561"/>
    </location>
    <ligand>
        <name>L-glutamate</name>
        <dbReference type="ChEBI" id="CHEBI:29985"/>
    </ligand>
</feature>
<feature type="compositionally biased region" description="Low complexity" evidence="18">
    <location>
        <begin position="968"/>
        <end position="980"/>
    </location>
</feature>
<dbReference type="PRINTS" id="PR00177">
    <property type="entry name" value="NMDARECEPTOR"/>
</dbReference>
<dbReference type="InterPro" id="IPR015683">
    <property type="entry name" value="Ionotropic_Glu_rcpt"/>
</dbReference>
<dbReference type="Gene3D" id="1.10.287.70">
    <property type="match status" value="1"/>
</dbReference>
<evidence type="ECO:0000256" key="2">
    <source>
        <dbReference type="ARBA" id="ARBA00022448"/>
    </source>
</evidence>
<evidence type="ECO:0000256" key="16">
    <source>
        <dbReference type="PIRSR" id="PIRSR601508-2"/>
    </source>
</evidence>
<evidence type="ECO:0000256" key="3">
    <source>
        <dbReference type="ARBA" id="ARBA00022475"/>
    </source>
</evidence>
<evidence type="ECO:0000256" key="7">
    <source>
        <dbReference type="ARBA" id="ARBA00023065"/>
    </source>
</evidence>
<dbReference type="SMART" id="SM00079">
    <property type="entry name" value="PBPe"/>
    <property type="match status" value="1"/>
</dbReference>
<dbReference type="OrthoDB" id="5984008at2759"/>
<dbReference type="SMART" id="SM00918">
    <property type="entry name" value="Lig_chan-Glu_bd"/>
    <property type="match status" value="1"/>
</dbReference>
<dbReference type="PANTHER" id="PTHR18966">
    <property type="entry name" value="IONOTROPIC GLUTAMATE RECEPTOR"/>
    <property type="match status" value="1"/>
</dbReference>
<evidence type="ECO:0000256" key="8">
    <source>
        <dbReference type="ARBA" id="ARBA00023136"/>
    </source>
</evidence>
<protein>
    <recommendedName>
        <fullName evidence="25">Glutamate receptor</fullName>
    </recommendedName>
</protein>
<dbReference type="SUPFAM" id="SSF53822">
    <property type="entry name" value="Periplasmic binding protein-like I"/>
    <property type="match status" value="1"/>
</dbReference>
<evidence type="ECO:0000256" key="15">
    <source>
        <dbReference type="PIRSR" id="PIRSR601508-1"/>
    </source>
</evidence>
<dbReference type="FunFam" id="3.40.190.10:FF:000024">
    <property type="entry name" value="Glutamate receptor, ionotropic, delta 1"/>
    <property type="match status" value="1"/>
</dbReference>
<evidence type="ECO:0000256" key="18">
    <source>
        <dbReference type="SAM" id="MobiDB-lite"/>
    </source>
</evidence>